<dbReference type="InterPro" id="IPR002559">
    <property type="entry name" value="Transposase_11"/>
</dbReference>
<dbReference type="RefSeq" id="WP_155450973.1">
    <property type="nucleotide sequence ID" value="NZ_WNKT01000039.1"/>
</dbReference>
<sequence length="446" mass="50355">MKRTNDIALNLEEAQSVSSVSAVYETLRAALFSPEWIERFRLSETAFTRARDLPFAPLVTCLLNLRKGSLEQELEGFFATLEGQPYASATPTPAALCQARQRLSAHVFPALNRLAIATWRGGQGPRLWHGFRLLAVDGSTLRLPRYPRLEAYFGAQAHGPILARVSMLYDLGQELILDFQLGAYCISERELAIAHLQAAEAGDLILYDRGYPAFWLMAMHRSQGLEFCMRLARGSFAAAEAFWSSEATSEIITLNPSSEQRRECRQQGLSTDPIRLRLVRVRLQGGETEVLATTVLEEERLPARLFKALYHRRWGAEESYKRQKRWVEIENVSGRSLLAVQQDVHAKILALNLSSLVRFVAQLITTRRSQQRHYRYQVRWTSTLSAMKNTFVRLLLAAAHAPVALLTTLAAKLSAAVEAIRPDRQFPRKNPGKLKPGFHAPYRRTA</sequence>
<dbReference type="EMBL" id="WNKT01000039">
    <property type="protein sequence ID" value="MTW22407.1"/>
    <property type="molecule type" value="Genomic_DNA"/>
</dbReference>
<dbReference type="OrthoDB" id="5753015at2"/>
<evidence type="ECO:0000313" key="4">
    <source>
        <dbReference type="Proteomes" id="UP000434044"/>
    </source>
</evidence>
<keyword evidence="4" id="KW-1185">Reference proteome</keyword>
<dbReference type="AlphaFoldDB" id="A0A6N8EIS4"/>
<evidence type="ECO:0000259" key="2">
    <source>
        <dbReference type="Pfam" id="PF01609"/>
    </source>
</evidence>
<dbReference type="NCBIfam" id="NF033592">
    <property type="entry name" value="transpos_IS4_1"/>
    <property type="match status" value="1"/>
</dbReference>
<dbReference type="GO" id="GO:0003677">
    <property type="term" value="F:DNA binding"/>
    <property type="evidence" value="ECO:0007669"/>
    <property type="project" value="InterPro"/>
</dbReference>
<dbReference type="InterPro" id="IPR047952">
    <property type="entry name" value="Transpos_IS4"/>
</dbReference>
<organism evidence="3 4">
    <name type="scientific">Allochromatium palmeri</name>
    <dbReference type="NCBI Taxonomy" id="231048"/>
    <lineage>
        <taxon>Bacteria</taxon>
        <taxon>Pseudomonadati</taxon>
        <taxon>Pseudomonadota</taxon>
        <taxon>Gammaproteobacteria</taxon>
        <taxon>Chromatiales</taxon>
        <taxon>Chromatiaceae</taxon>
        <taxon>Allochromatium</taxon>
    </lineage>
</organism>
<protein>
    <submittedName>
        <fullName evidence="3">IS4 family transposase</fullName>
    </submittedName>
</protein>
<proteinExistence type="predicted"/>
<dbReference type="Proteomes" id="UP000434044">
    <property type="component" value="Unassembled WGS sequence"/>
</dbReference>
<dbReference type="SUPFAM" id="SSF53098">
    <property type="entry name" value="Ribonuclease H-like"/>
    <property type="match status" value="1"/>
</dbReference>
<evidence type="ECO:0000313" key="3">
    <source>
        <dbReference type="EMBL" id="MTW22407.1"/>
    </source>
</evidence>
<dbReference type="GO" id="GO:0006313">
    <property type="term" value="P:DNA transposition"/>
    <property type="evidence" value="ECO:0007669"/>
    <property type="project" value="InterPro"/>
</dbReference>
<dbReference type="GO" id="GO:0004803">
    <property type="term" value="F:transposase activity"/>
    <property type="evidence" value="ECO:0007669"/>
    <property type="project" value="InterPro"/>
</dbReference>
<feature type="domain" description="Transposase IS4-like" evidence="2">
    <location>
        <begin position="130"/>
        <end position="353"/>
    </location>
</feature>
<dbReference type="Pfam" id="PF01609">
    <property type="entry name" value="DDE_Tnp_1"/>
    <property type="match status" value="1"/>
</dbReference>
<gene>
    <name evidence="3" type="ORF">GJ668_15130</name>
</gene>
<accession>A0A6N8EIS4</accession>
<feature type="region of interest" description="Disordered" evidence="1">
    <location>
        <begin position="424"/>
        <end position="446"/>
    </location>
</feature>
<comment type="caution">
    <text evidence="3">The sequence shown here is derived from an EMBL/GenBank/DDBJ whole genome shotgun (WGS) entry which is preliminary data.</text>
</comment>
<reference evidence="3 4" key="1">
    <citation type="submission" date="2019-11" db="EMBL/GenBank/DDBJ databases">
        <title>Whole-genome sequence of the anaerobic purple sulfur bacterium Allochromatium palmeri DSM 15591.</title>
        <authorList>
            <person name="Kyndt J.A."/>
            <person name="Meyer T.E."/>
        </authorList>
    </citation>
    <scope>NUCLEOTIDE SEQUENCE [LARGE SCALE GENOMIC DNA]</scope>
    <source>
        <strain evidence="3 4">DSM 15591</strain>
    </source>
</reference>
<evidence type="ECO:0000256" key="1">
    <source>
        <dbReference type="SAM" id="MobiDB-lite"/>
    </source>
</evidence>
<dbReference type="PANTHER" id="PTHR37529:SF1">
    <property type="entry name" value="TRANSPOSASE INSG FOR INSERTION SEQUENCE ELEMENT IS4-RELATED"/>
    <property type="match status" value="1"/>
</dbReference>
<name>A0A6N8EIS4_9GAMM</name>
<dbReference type="InterPro" id="IPR012337">
    <property type="entry name" value="RNaseH-like_sf"/>
</dbReference>
<dbReference type="PANTHER" id="PTHR37529">
    <property type="entry name" value="TRANSPOSASE INSG FOR INSERTION SEQUENCE ELEMENT IS4-RELATED"/>
    <property type="match status" value="1"/>
</dbReference>